<sequence length="528" mass="56369">MLARNGPGTSPAGADVAFGDAGTAGRIAVAVVLPAGAAPDAGAARLLETLACDARFALAARIEGPRTPSAPPPLVAGLLALEARVAARPPHVPTPSFDALDLPALTVEDALRDMPEVDVVLDLAPAEGAEALARRARHGLWRLSTAADTAGVADALRGAPESRVRLCRLTAPGAAWETLADAAYDTKFLAARNRMFQREKAAQLAEHALARLAEGLLAPAPSADASPEPASATALPGYLARTAGEVGRRLSDKLAERRGRRPGRFCLRLTRGSILEFDHRQGQELDAPAGRYWADPFLFEDGGTTWLFYEEYVYATGLGHIAVGRLDGDGFTPLGPALDTGTHLSFPFVFRHGGDIFMVPETGATHRLEVWRATDFPTGWTLHATALEGTACADTVFHPDGDGYWLFTNICRDSLGDFCSELHLFRADGPDLKTVTPHPLNPVVVGSRNARGAGRITALNGRLYRPSQDNSHGTYGHGLNIMEIETLSATDYRERRVRHLAGPEAPGLIGCHHVDVAGDRVVYDIRRP</sequence>
<name>A0AAE3TAJ5_9RHOB</name>
<organism evidence="2 3">
    <name type="scientific">Psychromarinibacter sediminicola</name>
    <dbReference type="NCBI Taxonomy" id="3033385"/>
    <lineage>
        <taxon>Bacteria</taxon>
        <taxon>Pseudomonadati</taxon>
        <taxon>Pseudomonadota</taxon>
        <taxon>Alphaproteobacteria</taxon>
        <taxon>Rhodobacterales</taxon>
        <taxon>Paracoccaceae</taxon>
        <taxon>Psychromarinibacter</taxon>
    </lineage>
</organism>
<comment type="caution">
    <text evidence="2">The sequence shown here is derived from an EMBL/GenBank/DDBJ whole genome shotgun (WGS) entry which is preliminary data.</text>
</comment>
<proteinExistence type="predicted"/>
<gene>
    <name evidence="2" type="ORF">P1J78_13175</name>
</gene>
<evidence type="ECO:0000259" key="1">
    <source>
        <dbReference type="Pfam" id="PF24793"/>
    </source>
</evidence>
<dbReference type="SUPFAM" id="SSF75005">
    <property type="entry name" value="Arabinanase/levansucrase/invertase"/>
    <property type="match status" value="1"/>
</dbReference>
<dbReference type="RefSeq" id="WP_275567831.1">
    <property type="nucleotide sequence ID" value="NZ_JARGYC010000032.1"/>
</dbReference>
<reference evidence="2" key="1">
    <citation type="submission" date="2023-03" db="EMBL/GenBank/DDBJ databases">
        <title>Multiphase analysis and comparison of six strains from genera Psychromarinibacter, Lutimaribacter, and Maritimibacter, including a novel species: Psychromarinibacter sediminicola sp. nov.</title>
        <authorList>
            <person name="Wang Y.-H."/>
            <person name="Ye M.-Q."/>
            <person name="Du Z.-J."/>
        </authorList>
    </citation>
    <scope>NUCLEOTIDE SEQUENCE</scope>
    <source>
        <strain evidence="2">C21-152</strain>
    </source>
</reference>
<dbReference type="InterPro" id="IPR056442">
    <property type="entry name" value="GINT1_N"/>
</dbReference>
<dbReference type="Gene3D" id="2.115.10.20">
    <property type="entry name" value="Glycosyl hydrolase domain, family 43"/>
    <property type="match status" value="1"/>
</dbReference>
<dbReference type="Proteomes" id="UP001220964">
    <property type="component" value="Unassembled WGS sequence"/>
</dbReference>
<evidence type="ECO:0000313" key="3">
    <source>
        <dbReference type="Proteomes" id="UP001220964"/>
    </source>
</evidence>
<feature type="domain" description="Glucosamine inositolphosphorylceramide transferase 1 N-terminal" evidence="1">
    <location>
        <begin position="291"/>
        <end position="498"/>
    </location>
</feature>
<protein>
    <recommendedName>
        <fullName evidence="1">Glucosamine inositolphosphorylceramide transferase 1 N-terminal domain-containing protein</fullName>
    </recommendedName>
</protein>
<dbReference type="InterPro" id="IPR023296">
    <property type="entry name" value="Glyco_hydro_beta-prop_sf"/>
</dbReference>
<dbReference type="Pfam" id="PF24793">
    <property type="entry name" value="GINT1_N"/>
    <property type="match status" value="1"/>
</dbReference>
<evidence type="ECO:0000313" key="2">
    <source>
        <dbReference type="EMBL" id="MDF0601690.1"/>
    </source>
</evidence>
<accession>A0AAE3TAJ5</accession>
<dbReference type="AlphaFoldDB" id="A0AAE3TAJ5"/>
<keyword evidence="3" id="KW-1185">Reference proteome</keyword>
<dbReference type="EMBL" id="JARGYC010000032">
    <property type="protein sequence ID" value="MDF0601690.1"/>
    <property type="molecule type" value="Genomic_DNA"/>
</dbReference>